<gene>
    <name evidence="6 8" type="primary">bamC</name>
    <name evidence="8" type="ORF">GCM10009409_25030</name>
</gene>
<dbReference type="EMBL" id="BMQV01000026">
    <property type="protein sequence ID" value="GGP58112.1"/>
    <property type="molecule type" value="Genomic_DNA"/>
</dbReference>
<evidence type="ECO:0000256" key="5">
    <source>
        <dbReference type="ARBA" id="ARBA00023288"/>
    </source>
</evidence>
<sequence length="391" mass="44255">MLKKVTPLLLVAAVSACSTPIERRQANGTDDFLNAETTPKLTIPEGLNSPTYSKEYDIPSVGTKSDKSIIGKKLDIRAPLQVLPMAEGTHIEETSDNIRVVIDSIESTTDLKQEVFDVIKGYLLKNNMAIRTEDYGSGVIETDWIEHQEVIESNWWGSDKVYTLRQRYSYNIDVKPHGRSGSVMINLLEHEEFYNGEDQKILLSGDDKRRYTTDMLNNAISYMSIERDRAIRAARIKQSLGIKVDLITGGVDDPAYWLADANYNSVWNRLRIVLPEMGFDIVDMDNSKGLFFISLEESGGFWSSLWAEEKLTLKKGNYRLLLEETDNPEQTKILLHDVEDNELSNEAITEVYQVLSDLMQEDRKPVGDSQQQAPVQREERGEGGKKGGQRP</sequence>
<keyword evidence="5 6" id="KW-0449">Lipoprotein</keyword>
<dbReference type="Gene3D" id="3.30.530.50">
    <property type="match status" value="1"/>
</dbReference>
<comment type="subcellular location">
    <subcellularLocation>
        <location evidence="6">Cell outer membrane</location>
        <topology evidence="6">Lipid-anchor</topology>
    </subcellularLocation>
</comment>
<evidence type="ECO:0000256" key="7">
    <source>
        <dbReference type="SAM" id="MobiDB-lite"/>
    </source>
</evidence>
<dbReference type="InterPro" id="IPR010653">
    <property type="entry name" value="NlpB/DapX"/>
</dbReference>
<evidence type="ECO:0000256" key="3">
    <source>
        <dbReference type="ARBA" id="ARBA00023139"/>
    </source>
</evidence>
<accession>A0ABQ2Q730</accession>
<dbReference type="InterPro" id="IPR014524">
    <property type="entry name" value="BamC"/>
</dbReference>
<protein>
    <recommendedName>
        <fullName evidence="6">Outer membrane protein assembly factor BamC</fullName>
    </recommendedName>
</protein>
<dbReference type="Gene3D" id="3.30.310.170">
    <property type="entry name" value="Outer membrane protein assembly factor BamC"/>
    <property type="match status" value="1"/>
</dbReference>
<feature type="compositionally biased region" description="Basic and acidic residues" evidence="7">
    <location>
        <begin position="376"/>
        <end position="385"/>
    </location>
</feature>
<dbReference type="InterPro" id="IPR042268">
    <property type="entry name" value="BamC_C"/>
</dbReference>
<keyword evidence="2 6" id="KW-0472">Membrane</keyword>
<keyword evidence="3 6" id="KW-0564">Palmitate</keyword>
<keyword evidence="4 6" id="KW-0998">Cell outer membrane</keyword>
<evidence type="ECO:0000313" key="8">
    <source>
        <dbReference type="EMBL" id="GGP58112.1"/>
    </source>
</evidence>
<proteinExistence type="inferred from homology"/>
<evidence type="ECO:0000256" key="1">
    <source>
        <dbReference type="ARBA" id="ARBA00022729"/>
    </source>
</evidence>
<dbReference type="Pfam" id="PF06804">
    <property type="entry name" value="Lipoprotein_18"/>
    <property type="match status" value="1"/>
</dbReference>
<dbReference type="Proteomes" id="UP000654367">
    <property type="component" value="Unassembled WGS sequence"/>
</dbReference>
<keyword evidence="1 6" id="KW-0732">Signal</keyword>
<comment type="function">
    <text evidence="6">Part of the outer membrane protein assembly complex, which is involved in assembly and insertion of beta-barrel proteins into the outer membrane.</text>
</comment>
<name>A0ABQ2Q730_9GAMM</name>
<evidence type="ECO:0000256" key="4">
    <source>
        <dbReference type="ARBA" id="ARBA00023237"/>
    </source>
</evidence>
<comment type="similarity">
    <text evidence="6">Belongs to the BamC family.</text>
</comment>
<keyword evidence="9" id="KW-1185">Reference proteome</keyword>
<dbReference type="HAMAP" id="MF_00924">
    <property type="entry name" value="OM_assembly_BamC"/>
    <property type="match status" value="1"/>
</dbReference>
<dbReference type="PIRSF" id="PIRSF026343">
    <property type="entry name" value="NlpB"/>
    <property type="match status" value="1"/>
</dbReference>
<organism evidence="8 9">
    <name type="scientific">Shewanella saliphila</name>
    <dbReference type="NCBI Taxonomy" id="2282698"/>
    <lineage>
        <taxon>Bacteria</taxon>
        <taxon>Pseudomonadati</taxon>
        <taxon>Pseudomonadota</taxon>
        <taxon>Gammaproteobacteria</taxon>
        <taxon>Alteromonadales</taxon>
        <taxon>Shewanellaceae</taxon>
        <taxon>Shewanella</taxon>
    </lineage>
</organism>
<reference evidence="9" key="1">
    <citation type="journal article" date="2019" name="Int. J. Syst. Evol. Microbiol.">
        <title>The Global Catalogue of Microorganisms (GCM) 10K type strain sequencing project: providing services to taxonomists for standard genome sequencing and annotation.</title>
        <authorList>
            <consortium name="The Broad Institute Genomics Platform"/>
            <consortium name="The Broad Institute Genome Sequencing Center for Infectious Disease"/>
            <person name="Wu L."/>
            <person name="Ma J."/>
        </authorList>
    </citation>
    <scope>NUCLEOTIDE SEQUENCE [LARGE SCALE GENOMIC DNA]</scope>
    <source>
        <strain evidence="9">JCM 32304</strain>
    </source>
</reference>
<comment type="caution">
    <text evidence="8">The sequence shown here is derived from an EMBL/GenBank/DDBJ whole genome shotgun (WGS) entry which is preliminary data.</text>
</comment>
<evidence type="ECO:0000313" key="9">
    <source>
        <dbReference type="Proteomes" id="UP000654367"/>
    </source>
</evidence>
<evidence type="ECO:0000256" key="6">
    <source>
        <dbReference type="HAMAP-Rule" id="MF_00924"/>
    </source>
</evidence>
<evidence type="ECO:0000256" key="2">
    <source>
        <dbReference type="ARBA" id="ARBA00023136"/>
    </source>
</evidence>
<comment type="subunit">
    <text evidence="6">Part of the Bam complex.</text>
</comment>
<feature type="region of interest" description="Disordered" evidence="7">
    <location>
        <begin position="360"/>
        <end position="391"/>
    </location>
</feature>
<dbReference type="PROSITE" id="PS51257">
    <property type="entry name" value="PROKAR_LIPOPROTEIN"/>
    <property type="match status" value="1"/>
</dbReference>